<feature type="transmembrane region" description="Helical" evidence="1">
    <location>
        <begin position="205"/>
        <end position="228"/>
    </location>
</feature>
<feature type="transmembrane region" description="Helical" evidence="1">
    <location>
        <begin position="234"/>
        <end position="252"/>
    </location>
</feature>
<gene>
    <name evidence="2" type="ORF">C0674_01665</name>
</gene>
<dbReference type="NCBIfam" id="TIGR00697">
    <property type="entry name" value="queuosine precursor transporter"/>
    <property type="match status" value="1"/>
</dbReference>
<accession>A0ABX5Q481</accession>
<proteinExistence type="inferred from homology"/>
<dbReference type="PANTHER" id="PTHR34300">
    <property type="entry name" value="QUEUOSINE PRECURSOR TRANSPORTER-RELATED"/>
    <property type="match status" value="1"/>
</dbReference>
<sequence length="269" mass="29472">MRHFFMKCLPLFQNSAYNQGVARLAEFETLLCLTKKTTGVITMNAPQHVSTQSSVFIPFKLIVLAMVFVTCLIAANLVAAKLFSVGGLSMTSGIIIYPLTFLVLDSITECWGKSIAQKIVWIGLLANLLFIVLLQAAIHLPPAPFWKNEAAFSEILGAMPRTVIASLCGYSISQTLDIAIFTGLKKRTQGKMLWLRSLLSTAISQLADSTVFMFVGFTGILPVTAILSTIGSEYVLKFGYAVVGVPLIYLIVHWIRSRAAHTDYGLSKE</sequence>
<dbReference type="HAMAP" id="MF_02088">
    <property type="entry name" value="Q_prec_transport"/>
    <property type="match status" value="1"/>
</dbReference>
<keyword evidence="1" id="KW-0472">Membrane</keyword>
<protein>
    <recommendedName>
        <fullName evidence="1">Probable queuosine precursor transporter</fullName>
        <shortName evidence="1">Q precursor transporter</shortName>
    </recommendedName>
</protein>
<dbReference type="PANTHER" id="PTHR34300:SF2">
    <property type="entry name" value="QUEUOSINE PRECURSOR TRANSPORTER-RELATED"/>
    <property type="match status" value="1"/>
</dbReference>
<reference evidence="2 3" key="1">
    <citation type="submission" date="2018-01" db="EMBL/GenBank/DDBJ databases">
        <title>Complete genome sequencing of Sporolactobacillus terrae DLG3.</title>
        <authorList>
            <person name="Nam Y.-D."/>
            <person name="Kang J."/>
            <person name="Chung W.-H."/>
        </authorList>
    </citation>
    <scope>NUCLEOTIDE SEQUENCE [LARGE SCALE GENOMIC DNA]</scope>
    <source>
        <strain evidence="2 3">DLG3</strain>
    </source>
</reference>
<keyword evidence="1" id="KW-1003">Cell membrane</keyword>
<comment type="similarity">
    <text evidence="1">Belongs to the vitamin uptake transporter (VUT/ECF) (TC 2.A.88) family. Q precursor transporter subfamily.</text>
</comment>
<evidence type="ECO:0000256" key="1">
    <source>
        <dbReference type="HAMAP-Rule" id="MF_02088"/>
    </source>
</evidence>
<comment type="subcellular location">
    <subcellularLocation>
        <location evidence="1">Cell membrane</location>
        <topology evidence="1">Multi-pass membrane protein</topology>
    </subcellularLocation>
</comment>
<feature type="transmembrane region" description="Helical" evidence="1">
    <location>
        <begin position="158"/>
        <end position="184"/>
    </location>
</feature>
<keyword evidence="1" id="KW-0813">Transport</keyword>
<dbReference type="InterPro" id="IPR003744">
    <property type="entry name" value="YhhQ"/>
</dbReference>
<feature type="transmembrane region" description="Helical" evidence="1">
    <location>
        <begin position="85"/>
        <end position="107"/>
    </location>
</feature>
<dbReference type="Pfam" id="PF02592">
    <property type="entry name" value="Vut_1"/>
    <property type="match status" value="1"/>
</dbReference>
<feature type="transmembrane region" description="Helical" evidence="1">
    <location>
        <begin position="61"/>
        <end position="79"/>
    </location>
</feature>
<name>A0ABX5Q481_9BACL</name>
<feature type="transmembrane region" description="Helical" evidence="1">
    <location>
        <begin position="119"/>
        <end position="138"/>
    </location>
</feature>
<evidence type="ECO:0000313" key="2">
    <source>
        <dbReference type="EMBL" id="QAA21435.1"/>
    </source>
</evidence>
<dbReference type="EMBL" id="CP025688">
    <property type="protein sequence ID" value="QAA21435.1"/>
    <property type="molecule type" value="Genomic_DNA"/>
</dbReference>
<keyword evidence="1" id="KW-1133">Transmembrane helix</keyword>
<organism evidence="2 3">
    <name type="scientific">Sporolactobacillus terrae</name>
    <dbReference type="NCBI Taxonomy" id="269673"/>
    <lineage>
        <taxon>Bacteria</taxon>
        <taxon>Bacillati</taxon>
        <taxon>Bacillota</taxon>
        <taxon>Bacilli</taxon>
        <taxon>Bacillales</taxon>
        <taxon>Sporolactobacillaceae</taxon>
        <taxon>Sporolactobacillus</taxon>
    </lineage>
</organism>
<comment type="function">
    <text evidence="1">Involved in the import of queuosine (Q) precursors, required for Q precursor salvage.</text>
</comment>
<keyword evidence="1" id="KW-0812">Transmembrane</keyword>
<keyword evidence="3" id="KW-1185">Reference proteome</keyword>
<dbReference type="Proteomes" id="UP000285882">
    <property type="component" value="Chromosome"/>
</dbReference>
<evidence type="ECO:0000313" key="3">
    <source>
        <dbReference type="Proteomes" id="UP000285882"/>
    </source>
</evidence>